<organism evidence="13 14">
    <name type="scientific">Eragrostis curvula</name>
    <name type="common">weeping love grass</name>
    <dbReference type="NCBI Taxonomy" id="38414"/>
    <lineage>
        <taxon>Eukaryota</taxon>
        <taxon>Viridiplantae</taxon>
        <taxon>Streptophyta</taxon>
        <taxon>Embryophyta</taxon>
        <taxon>Tracheophyta</taxon>
        <taxon>Spermatophyta</taxon>
        <taxon>Magnoliopsida</taxon>
        <taxon>Liliopsida</taxon>
        <taxon>Poales</taxon>
        <taxon>Poaceae</taxon>
        <taxon>PACMAD clade</taxon>
        <taxon>Chloridoideae</taxon>
        <taxon>Eragrostideae</taxon>
        <taxon>Eragrostidinae</taxon>
        <taxon>Eragrostis</taxon>
    </lineage>
</organism>
<dbReference type="InterPro" id="IPR058922">
    <property type="entry name" value="WHD_DRP"/>
</dbReference>
<dbReference type="Gene3D" id="1.10.8.430">
    <property type="entry name" value="Helical domain of apoptotic protease-activating factors"/>
    <property type="match status" value="1"/>
</dbReference>
<dbReference type="PRINTS" id="PR00364">
    <property type="entry name" value="DISEASERSIST"/>
</dbReference>
<dbReference type="InterPro" id="IPR027417">
    <property type="entry name" value="P-loop_NTPase"/>
</dbReference>
<dbReference type="InterPro" id="IPR002182">
    <property type="entry name" value="NB-ARC"/>
</dbReference>
<feature type="domain" description="PGG" evidence="9">
    <location>
        <begin position="987"/>
        <end position="1102"/>
    </location>
</feature>
<keyword evidence="6" id="KW-0175">Coiled coil</keyword>
<dbReference type="SUPFAM" id="SSF52058">
    <property type="entry name" value="L domain-like"/>
    <property type="match status" value="1"/>
</dbReference>
<keyword evidence="5" id="KW-0611">Plant defense</keyword>
<evidence type="ECO:0000313" key="13">
    <source>
        <dbReference type="EMBL" id="TVU51788.1"/>
    </source>
</evidence>
<feature type="non-terminal residue" evidence="13">
    <location>
        <position position="1"/>
    </location>
</feature>
<keyword evidence="14" id="KW-1185">Reference proteome</keyword>
<keyword evidence="2" id="KW-0433">Leucine-rich repeat</keyword>
<keyword evidence="7" id="KW-0472">Membrane</keyword>
<protein>
    <recommendedName>
        <fullName evidence="15">AAA+ ATPase domain-containing protein</fullName>
    </recommendedName>
</protein>
<dbReference type="InterPro" id="IPR036388">
    <property type="entry name" value="WH-like_DNA-bd_sf"/>
</dbReference>
<dbReference type="Gene3D" id="1.10.10.10">
    <property type="entry name" value="Winged helix-like DNA-binding domain superfamily/Winged helix DNA-binding domain"/>
    <property type="match status" value="1"/>
</dbReference>
<evidence type="ECO:0000313" key="14">
    <source>
        <dbReference type="Proteomes" id="UP000324897"/>
    </source>
</evidence>
<evidence type="ECO:0000259" key="8">
    <source>
        <dbReference type="Pfam" id="PF00931"/>
    </source>
</evidence>
<evidence type="ECO:0000259" key="10">
    <source>
        <dbReference type="Pfam" id="PF18052"/>
    </source>
</evidence>
<feature type="transmembrane region" description="Helical" evidence="7">
    <location>
        <begin position="1153"/>
        <end position="1171"/>
    </location>
</feature>
<dbReference type="Gene3D" id="3.40.50.300">
    <property type="entry name" value="P-loop containing nucleotide triphosphate hydrolases"/>
    <property type="match status" value="1"/>
</dbReference>
<gene>
    <name evidence="13" type="ORF">EJB05_03232</name>
</gene>
<evidence type="ECO:0000256" key="3">
    <source>
        <dbReference type="ARBA" id="ARBA00022737"/>
    </source>
</evidence>
<feature type="domain" description="Disease resistance R13L4/SHOC-2-like LRR" evidence="12">
    <location>
        <begin position="564"/>
        <end position="928"/>
    </location>
</feature>
<dbReference type="PANTHER" id="PTHR23155">
    <property type="entry name" value="DISEASE RESISTANCE PROTEIN RP"/>
    <property type="match status" value="1"/>
</dbReference>
<evidence type="ECO:0000256" key="5">
    <source>
        <dbReference type="ARBA" id="ARBA00022821"/>
    </source>
</evidence>
<dbReference type="Gene3D" id="1.20.5.4130">
    <property type="match status" value="1"/>
</dbReference>
<feature type="domain" description="Disease resistance protein winged helix" evidence="11">
    <location>
        <begin position="444"/>
        <end position="515"/>
    </location>
</feature>
<dbReference type="OrthoDB" id="635874at2759"/>
<feature type="domain" description="NB-ARC" evidence="8">
    <location>
        <begin position="191"/>
        <end position="356"/>
    </location>
</feature>
<proteinExistence type="inferred from homology"/>
<feature type="transmembrane region" description="Helical" evidence="7">
    <location>
        <begin position="1079"/>
        <end position="1099"/>
    </location>
</feature>
<reference evidence="13 14" key="1">
    <citation type="journal article" date="2019" name="Sci. Rep.">
        <title>A high-quality genome of Eragrostis curvula grass provides insights into Poaceae evolution and supports new strategies to enhance forage quality.</title>
        <authorList>
            <person name="Carballo J."/>
            <person name="Santos B.A.C.M."/>
            <person name="Zappacosta D."/>
            <person name="Garbus I."/>
            <person name="Selva J.P."/>
            <person name="Gallo C.A."/>
            <person name="Diaz A."/>
            <person name="Albertini E."/>
            <person name="Caccamo M."/>
            <person name="Echenique V."/>
        </authorList>
    </citation>
    <scope>NUCLEOTIDE SEQUENCE [LARGE SCALE GENOMIC DNA]</scope>
    <source>
        <strain evidence="14">cv. Victoria</strain>
        <tissue evidence="13">Leaf</tissue>
    </source>
</reference>
<evidence type="ECO:0000256" key="4">
    <source>
        <dbReference type="ARBA" id="ARBA00022741"/>
    </source>
</evidence>
<dbReference type="Pfam" id="PF13962">
    <property type="entry name" value="PGG"/>
    <property type="match status" value="2"/>
</dbReference>
<dbReference type="Pfam" id="PF18052">
    <property type="entry name" value="Rx_N"/>
    <property type="match status" value="1"/>
</dbReference>
<feature type="domain" description="PGG" evidence="9">
    <location>
        <begin position="1144"/>
        <end position="1229"/>
    </location>
</feature>
<dbReference type="InterPro" id="IPR026961">
    <property type="entry name" value="PGG_dom"/>
</dbReference>
<dbReference type="GO" id="GO:0009626">
    <property type="term" value="P:plant-type hypersensitive response"/>
    <property type="evidence" value="ECO:0007669"/>
    <property type="project" value="UniProtKB-ARBA"/>
</dbReference>
<dbReference type="InterPro" id="IPR041118">
    <property type="entry name" value="Rx_N"/>
</dbReference>
<evidence type="ECO:0000259" key="9">
    <source>
        <dbReference type="Pfam" id="PF13962"/>
    </source>
</evidence>
<dbReference type="Gene3D" id="3.80.10.10">
    <property type="entry name" value="Ribonuclease Inhibitor"/>
    <property type="match status" value="1"/>
</dbReference>
<evidence type="ECO:0000256" key="1">
    <source>
        <dbReference type="ARBA" id="ARBA00008894"/>
    </source>
</evidence>
<feature type="transmembrane region" description="Helical" evidence="7">
    <location>
        <begin position="1111"/>
        <end position="1132"/>
    </location>
</feature>
<comment type="similarity">
    <text evidence="1">Belongs to the disease resistance NB-LRR family.</text>
</comment>
<keyword evidence="7" id="KW-0812">Transmembrane</keyword>
<name>A0A5J9WUK4_9POAL</name>
<dbReference type="InterPro" id="IPR044974">
    <property type="entry name" value="Disease_R_plants"/>
</dbReference>
<keyword evidence="3" id="KW-0677">Repeat</keyword>
<feature type="transmembrane region" description="Helical" evidence="7">
    <location>
        <begin position="1200"/>
        <end position="1221"/>
    </location>
</feature>
<dbReference type="AlphaFoldDB" id="A0A5J9WUK4"/>
<dbReference type="InterPro" id="IPR032675">
    <property type="entry name" value="LRR_dom_sf"/>
</dbReference>
<feature type="domain" description="Disease resistance N-terminal" evidence="10">
    <location>
        <begin position="21"/>
        <end position="94"/>
    </location>
</feature>
<dbReference type="GO" id="GO:0043531">
    <property type="term" value="F:ADP binding"/>
    <property type="evidence" value="ECO:0007669"/>
    <property type="project" value="InterPro"/>
</dbReference>
<evidence type="ECO:0008006" key="15">
    <source>
        <dbReference type="Google" id="ProtNLM"/>
    </source>
</evidence>
<evidence type="ECO:0000256" key="6">
    <source>
        <dbReference type="ARBA" id="ARBA00023054"/>
    </source>
</evidence>
<feature type="transmembrane region" description="Helical" evidence="7">
    <location>
        <begin position="1042"/>
        <end position="1067"/>
    </location>
</feature>
<dbReference type="Pfam" id="PF23559">
    <property type="entry name" value="WHD_DRP"/>
    <property type="match status" value="1"/>
</dbReference>
<evidence type="ECO:0000259" key="11">
    <source>
        <dbReference type="Pfam" id="PF23559"/>
    </source>
</evidence>
<keyword evidence="7" id="KW-1133">Transmembrane helix</keyword>
<dbReference type="GO" id="GO:0042742">
    <property type="term" value="P:defense response to bacterium"/>
    <property type="evidence" value="ECO:0007669"/>
    <property type="project" value="UniProtKB-ARBA"/>
</dbReference>
<dbReference type="Pfam" id="PF23598">
    <property type="entry name" value="LRR_14"/>
    <property type="match status" value="1"/>
</dbReference>
<dbReference type="Gramene" id="TVU51788">
    <property type="protein sequence ID" value="TVU51788"/>
    <property type="gene ID" value="EJB05_03232"/>
</dbReference>
<comment type="caution">
    <text evidence="13">The sequence shown here is derived from an EMBL/GenBank/DDBJ whole genome shotgun (WGS) entry which is preliminary data.</text>
</comment>
<dbReference type="InterPro" id="IPR042197">
    <property type="entry name" value="Apaf_helical"/>
</dbReference>
<dbReference type="SUPFAM" id="SSF52540">
    <property type="entry name" value="P-loop containing nucleoside triphosphate hydrolases"/>
    <property type="match status" value="1"/>
</dbReference>
<evidence type="ECO:0000256" key="2">
    <source>
        <dbReference type="ARBA" id="ARBA00022614"/>
    </source>
</evidence>
<keyword evidence="4" id="KW-0547">Nucleotide-binding</keyword>
<dbReference type="EMBL" id="RWGY01000002">
    <property type="protein sequence ID" value="TVU51788.1"/>
    <property type="molecule type" value="Genomic_DNA"/>
</dbReference>
<evidence type="ECO:0000256" key="7">
    <source>
        <dbReference type="SAM" id="Phobius"/>
    </source>
</evidence>
<dbReference type="Pfam" id="PF00931">
    <property type="entry name" value="NB-ARC"/>
    <property type="match status" value="1"/>
</dbReference>
<dbReference type="Proteomes" id="UP000324897">
    <property type="component" value="Chromosome 6"/>
</dbReference>
<dbReference type="InterPro" id="IPR055414">
    <property type="entry name" value="LRR_R13L4/SHOC2-like"/>
</dbReference>
<evidence type="ECO:0000259" key="12">
    <source>
        <dbReference type="Pfam" id="PF23598"/>
    </source>
</evidence>
<accession>A0A5J9WUK4</accession>
<sequence length="1239" mass="139961">MEAGVSSSLGVETTVSSSLGAMGPLLRKLDLLLAPKYQLPKRVKEGIELLKEDLEEVSSALLELLTVATTSLRAKCWMEEARDLSYDVEDFVDGMIRTRTIADARMRSARGPRVRRVKIAGLPALPKRSTRISRIETFRTLLREARERYERYQLDYCCSSSSLVTTRYNQTPALYGDAANLVGIMDSKINLIEMLAIERDQQLKVVSIVGPAGLGKTTLAKQVYHELGKKFEFRAFVRASRKPDTRRLLGAILSQVQQHQQLPFNAVPVQHLIDILKEHFRDKRYFIVIDDLWDRTAWDILCAAFPHGDNSSRIIITTENVNVSFGCCGSRHCNILKMKPLDIHDSGKLFFSRVFISDQCPDKIKEISHALIRDCGGLPLAIINLAGLLAGQLDCSELWHHVQDNLCSIVNGICTVEDMQKEILNLCYNCLPRCLKTCLLYFTMYPEGYIIRKVDLVKQWIAEGFIIATERKQNVEIAEGYFDELVNRGMIEPAEIDYNYEVLSCTVHHIVLDFITEKSKEEKFIFAIDCSQTVTGLSTKFHRLSIYSSSARYGKQPAGITMSHFRSLAFFGPAKYMPSIVKLKLLRVLILEIWGNHDEHTSLNMSRVCRLLQLRYLKVSSDIVVELPFQMRDLLYLETLEIDARICAVPMDIVRLPRLMHLCLRGATKLPNGIGRIKSLCTLQYFDLSCNSESNIWSLGELTNLRHLHLTCSATLSDEHLKRKLIPLVSSLRKFSNLQSLTLTPVASGRAPSFDISSTISSPSVFLQRLELLRPICIFSRLPHWLGQLHGLRILNIVIRDLASDDINILRGLPALTVLLLYVRTALKRTIIFTDMAFSALRYLKLSCSVMFLSFEEGTMPDLRRLKLCFNAHIEKNCGFLVDGIENLLNLHEVAGRIGKPHGADKIDRKVAEALLEEAIRKHPRSPSFNIRWVDFIGEECPPLWKQHEGLQEDLSGENDILEGRYTEDMSIPSTSRNMSGAATDSWEYNLRKYLLLLATLVATVTYTAGLNPPGGVWQDATAGHLAGDPIMRDTSYRRYLLFYYTNATAFASSLVVIVLILIVAVLHEKKKARPVPLLILRSVMLLNLFSLMGAYAAGTCRDKLRTVYSIVLVLLVAVYVIVEMVWATATVTEAQIKEEELDKDLQMQRKMLMLHATFAASLTYLAGLSAPGGFWNNSDDGHRAGHVVLKGCQDTRLEAFFVFNTTTFVASLLITVLLLYNKLRFSNEVRFHKLCFSV</sequence>
<dbReference type="GO" id="GO:0002758">
    <property type="term" value="P:innate immune response-activating signaling pathway"/>
    <property type="evidence" value="ECO:0007669"/>
    <property type="project" value="UniProtKB-ARBA"/>
</dbReference>
<dbReference type="PANTHER" id="PTHR23155:SF1094">
    <property type="entry name" value="OS11G0686400 PROTEIN"/>
    <property type="match status" value="1"/>
</dbReference>
<dbReference type="FunFam" id="1.10.10.10:FF:000322">
    <property type="entry name" value="Probable disease resistance protein At1g63360"/>
    <property type="match status" value="1"/>
</dbReference>